<dbReference type="KEGG" id="csc:Csac_1794"/>
<dbReference type="Proteomes" id="UP000000256">
    <property type="component" value="Chromosome"/>
</dbReference>
<dbReference type="OrthoDB" id="1645614at2"/>
<keyword evidence="1" id="KW-0812">Transmembrane</keyword>
<gene>
    <name evidence="2" type="ordered locus">Csac_1794</name>
</gene>
<dbReference type="eggNOG" id="COG3314">
    <property type="taxonomic scope" value="Bacteria"/>
</dbReference>
<feature type="transmembrane region" description="Helical" evidence="1">
    <location>
        <begin position="49"/>
        <end position="70"/>
    </location>
</feature>
<dbReference type="HOGENOM" id="CLU_051469_2_0_9"/>
<feature type="transmembrane region" description="Helical" evidence="1">
    <location>
        <begin position="119"/>
        <end position="140"/>
    </location>
</feature>
<dbReference type="AlphaFoldDB" id="A4XKE4"/>
<sequence>MKTIYNFTIIILCLLYFVCIFLNPHAIIETTKTSILLWAQKIVTSLFPYFLIINVFVNSRIISYVSYIFLPVAKNIFKISSQGFFAFIIGLLSGYPVGIKTVCSLYKENLITKKEATKLLHYVNNSGPLFIIGTVGINFLNSKTQGYILFFAHTLASIIIALFVSVFSKIEWVSYKNYNVNINFDLGNLLSRSVKDSIEAILLIGGFITLFFNLNFVLEYFKIYPLFCNTLHKLLGIDKNFIQGLLYGFFEITSGTILISKSQTLSVFYKLLTCVFIISWGGMSVHFQAISFLKEAELPIKTYLIGKCFHAILSVIILLIIFVVI</sequence>
<accession>A4XKE4</accession>
<feature type="transmembrane region" description="Helical" evidence="1">
    <location>
        <begin position="146"/>
        <end position="167"/>
    </location>
</feature>
<feature type="transmembrane region" description="Helical" evidence="1">
    <location>
        <begin position="200"/>
        <end position="221"/>
    </location>
</feature>
<keyword evidence="1" id="KW-1133">Transmembrane helix</keyword>
<protein>
    <recommendedName>
        <fullName evidence="4">Nucleoside recognition domain protein</fullName>
    </recommendedName>
</protein>
<evidence type="ECO:0000256" key="1">
    <source>
        <dbReference type="SAM" id="Phobius"/>
    </source>
</evidence>
<dbReference type="EMBL" id="CP000679">
    <property type="protein sequence ID" value="ABP67379.1"/>
    <property type="molecule type" value="Genomic_DNA"/>
</dbReference>
<dbReference type="RefSeq" id="WP_011917313.1">
    <property type="nucleotide sequence ID" value="NC_009437.1"/>
</dbReference>
<feature type="transmembrane region" description="Helical" evidence="1">
    <location>
        <begin position="241"/>
        <end position="259"/>
    </location>
</feature>
<feature type="transmembrane region" description="Helical" evidence="1">
    <location>
        <begin position="271"/>
        <end position="292"/>
    </location>
</feature>
<feature type="transmembrane region" description="Helical" evidence="1">
    <location>
        <begin position="76"/>
        <end position="98"/>
    </location>
</feature>
<evidence type="ECO:0008006" key="4">
    <source>
        <dbReference type="Google" id="ProtNLM"/>
    </source>
</evidence>
<name>A4XKE4_CALS8</name>
<feature type="transmembrane region" description="Helical" evidence="1">
    <location>
        <begin position="304"/>
        <end position="324"/>
    </location>
</feature>
<feature type="transmembrane region" description="Helical" evidence="1">
    <location>
        <begin position="6"/>
        <end position="28"/>
    </location>
</feature>
<dbReference type="STRING" id="351627.Csac_1794"/>
<keyword evidence="3" id="KW-1185">Reference proteome</keyword>
<reference evidence="2 3" key="1">
    <citation type="journal article" date="2008" name="Appl. Environ. Microbiol.">
        <title>Hydrogenomics of the extremely thermophilic bacterium Caldicellulosiruptor saccharolyticus.</title>
        <authorList>
            <person name="van de Werken H.J."/>
            <person name="Verhaart M.R."/>
            <person name="VanFossen A.L."/>
            <person name="Willquist K."/>
            <person name="Lewis D.L."/>
            <person name="Nichols J.D."/>
            <person name="Goorissen H.P."/>
            <person name="Mongodin E.F."/>
            <person name="Nelson K.E."/>
            <person name="van Niel E.W."/>
            <person name="Stams A.J."/>
            <person name="Ward D.E."/>
            <person name="de Vos W.M."/>
            <person name="van der Oost J."/>
            <person name="Kelly R.M."/>
            <person name="Kengen S.W."/>
        </authorList>
    </citation>
    <scope>NUCLEOTIDE SEQUENCE [LARGE SCALE GENOMIC DNA]</scope>
    <source>
        <strain evidence="3">ATCC 43494 / DSM 8903 / Tp8T 6331</strain>
    </source>
</reference>
<organism evidence="2 3">
    <name type="scientific">Caldicellulosiruptor saccharolyticus (strain ATCC 43494 / DSM 8903 / Tp8T 6331)</name>
    <dbReference type="NCBI Taxonomy" id="351627"/>
    <lineage>
        <taxon>Bacteria</taxon>
        <taxon>Bacillati</taxon>
        <taxon>Bacillota</taxon>
        <taxon>Bacillota incertae sedis</taxon>
        <taxon>Caldicellulosiruptorales</taxon>
        <taxon>Caldicellulosiruptoraceae</taxon>
        <taxon>Caldicellulosiruptor</taxon>
    </lineage>
</organism>
<evidence type="ECO:0000313" key="3">
    <source>
        <dbReference type="Proteomes" id="UP000000256"/>
    </source>
</evidence>
<keyword evidence="1" id="KW-0472">Membrane</keyword>
<proteinExistence type="predicted"/>
<evidence type="ECO:0000313" key="2">
    <source>
        <dbReference type="EMBL" id="ABP67379.1"/>
    </source>
</evidence>